<dbReference type="GO" id="GO:0016747">
    <property type="term" value="F:acyltransferase activity, transferring groups other than amino-acyl groups"/>
    <property type="evidence" value="ECO:0007669"/>
    <property type="project" value="InterPro"/>
</dbReference>
<dbReference type="SUPFAM" id="SSF55729">
    <property type="entry name" value="Acyl-CoA N-acyltransferases (Nat)"/>
    <property type="match status" value="1"/>
</dbReference>
<keyword evidence="3" id="KW-1185">Reference proteome</keyword>
<reference evidence="2 3" key="1">
    <citation type="submission" date="2016-04" db="EMBL/GenBank/DDBJ databases">
        <title>A degradative enzymes factory behind the ericoid mycorrhizal symbiosis.</title>
        <authorList>
            <consortium name="DOE Joint Genome Institute"/>
            <person name="Martino E."/>
            <person name="Morin E."/>
            <person name="Grelet G."/>
            <person name="Kuo A."/>
            <person name="Kohler A."/>
            <person name="Daghino S."/>
            <person name="Barry K."/>
            <person name="Choi C."/>
            <person name="Cichocki N."/>
            <person name="Clum A."/>
            <person name="Copeland A."/>
            <person name="Hainaut M."/>
            <person name="Haridas S."/>
            <person name="Labutti K."/>
            <person name="Lindquist E."/>
            <person name="Lipzen A."/>
            <person name="Khouja H.-R."/>
            <person name="Murat C."/>
            <person name="Ohm R."/>
            <person name="Olson A."/>
            <person name="Spatafora J."/>
            <person name="Veneault-Fourrey C."/>
            <person name="Henrissat B."/>
            <person name="Grigoriev I."/>
            <person name="Martin F."/>
            <person name="Perotto S."/>
        </authorList>
    </citation>
    <scope>NUCLEOTIDE SEQUENCE [LARGE SCALE GENOMIC DNA]</scope>
    <source>
        <strain evidence="2 3">E</strain>
    </source>
</reference>
<dbReference type="InterPro" id="IPR052523">
    <property type="entry name" value="Trichothecene_AcTrans"/>
</dbReference>
<feature type="domain" description="N-acetyltransferase" evidence="1">
    <location>
        <begin position="133"/>
        <end position="180"/>
    </location>
</feature>
<dbReference type="InterPro" id="IPR016181">
    <property type="entry name" value="Acyl_CoA_acyltransferase"/>
</dbReference>
<sequence>REAKESDIEAISEIALLSMSLDPAWTYRYQFAKIYPIEHKENTRNRYDKYLADQREGRFCIVVAELLLHIKDETITKVIAFAIWQLPRTLLKAIDEAKPNIIEPTSDYLDRKDVSPARMKAFRAYRKVKLHWFDEKYGEKQWSLMTLATHPDYGRGGVGTALCYWAIQRAISDKIEAVTLFASPLGKLLYTKLKFIVVGIVRIQVEGEEEFVDLPGM</sequence>
<feature type="non-terminal residue" evidence="2">
    <location>
        <position position="217"/>
    </location>
</feature>
<dbReference type="InParanoid" id="A0A2J6SX27"/>
<accession>A0A2J6SX27</accession>
<evidence type="ECO:0000313" key="2">
    <source>
        <dbReference type="EMBL" id="PMD55328.1"/>
    </source>
</evidence>
<dbReference type="RefSeq" id="XP_024732232.1">
    <property type="nucleotide sequence ID" value="XM_024873386.1"/>
</dbReference>
<dbReference type="AlphaFoldDB" id="A0A2J6SX27"/>
<proteinExistence type="predicted"/>
<dbReference type="Gene3D" id="3.40.630.30">
    <property type="match status" value="1"/>
</dbReference>
<dbReference type="EMBL" id="KZ613856">
    <property type="protein sequence ID" value="PMD55328.1"/>
    <property type="molecule type" value="Genomic_DNA"/>
</dbReference>
<dbReference type="PANTHER" id="PTHR42791:SF2">
    <property type="entry name" value="N-ACETYLTRANSFERASE DOMAIN-CONTAINING PROTEIN"/>
    <property type="match status" value="1"/>
</dbReference>
<dbReference type="PANTHER" id="PTHR42791">
    <property type="entry name" value="GNAT FAMILY ACETYLTRANSFERASE"/>
    <property type="match status" value="1"/>
</dbReference>
<dbReference type="InterPro" id="IPR000182">
    <property type="entry name" value="GNAT_dom"/>
</dbReference>
<dbReference type="Proteomes" id="UP000235371">
    <property type="component" value="Unassembled WGS sequence"/>
</dbReference>
<feature type="non-terminal residue" evidence="2">
    <location>
        <position position="1"/>
    </location>
</feature>
<protein>
    <recommendedName>
        <fullName evidence="1">N-acetyltransferase domain-containing protein</fullName>
    </recommendedName>
</protein>
<name>A0A2J6SX27_9HELO</name>
<dbReference type="Pfam" id="PF00583">
    <property type="entry name" value="Acetyltransf_1"/>
    <property type="match status" value="1"/>
</dbReference>
<dbReference type="OrthoDB" id="4738875at2759"/>
<dbReference type="CDD" id="cd04301">
    <property type="entry name" value="NAT_SF"/>
    <property type="match status" value="1"/>
</dbReference>
<evidence type="ECO:0000259" key="1">
    <source>
        <dbReference type="Pfam" id="PF00583"/>
    </source>
</evidence>
<organism evidence="2 3">
    <name type="scientific">Hyaloscypha bicolor E</name>
    <dbReference type="NCBI Taxonomy" id="1095630"/>
    <lineage>
        <taxon>Eukaryota</taxon>
        <taxon>Fungi</taxon>
        <taxon>Dikarya</taxon>
        <taxon>Ascomycota</taxon>
        <taxon>Pezizomycotina</taxon>
        <taxon>Leotiomycetes</taxon>
        <taxon>Helotiales</taxon>
        <taxon>Hyaloscyphaceae</taxon>
        <taxon>Hyaloscypha</taxon>
        <taxon>Hyaloscypha bicolor</taxon>
    </lineage>
</organism>
<evidence type="ECO:0000313" key="3">
    <source>
        <dbReference type="Proteomes" id="UP000235371"/>
    </source>
</evidence>
<dbReference type="GeneID" id="36581466"/>
<gene>
    <name evidence="2" type="ORF">K444DRAFT_504953</name>
</gene>
<dbReference type="STRING" id="1095630.A0A2J6SX27"/>